<dbReference type="EMBL" id="ML004467">
    <property type="protein sequence ID" value="RKP30078.1"/>
    <property type="molecule type" value="Genomic_DNA"/>
</dbReference>
<name>A0A4P9ZBN1_9ASCO</name>
<feature type="transmembrane region" description="Helical" evidence="2">
    <location>
        <begin position="93"/>
        <end position="113"/>
    </location>
</feature>
<feature type="region of interest" description="Disordered" evidence="1">
    <location>
        <begin position="179"/>
        <end position="223"/>
    </location>
</feature>
<dbReference type="OrthoDB" id="5229808at2759"/>
<feature type="compositionally biased region" description="Polar residues" evidence="1">
    <location>
        <begin position="195"/>
        <end position="209"/>
    </location>
</feature>
<keyword evidence="2" id="KW-0472">Membrane</keyword>
<dbReference type="InterPro" id="IPR013248">
    <property type="entry name" value="Psh3/Shr3"/>
</dbReference>
<evidence type="ECO:0000313" key="3">
    <source>
        <dbReference type="EMBL" id="RKP30078.1"/>
    </source>
</evidence>
<dbReference type="GO" id="GO:0051082">
    <property type="term" value="F:unfolded protein binding"/>
    <property type="evidence" value="ECO:0007669"/>
    <property type="project" value="TreeGrafter"/>
</dbReference>
<dbReference type="SMART" id="SM00786">
    <property type="entry name" value="SHR3_chaperone"/>
    <property type="match status" value="1"/>
</dbReference>
<feature type="transmembrane region" description="Helical" evidence="2">
    <location>
        <begin position="133"/>
        <end position="157"/>
    </location>
</feature>
<sequence length="223" mass="24711">MTYADILPMGTALATCAASFGLGVIYANLPYDYNTLWLPDRDAVARSVVHYATWANAPRKVHYILHGVMFLGLCGCFIRMFKPHPEAKYFEWGTLGALMAAIMIYFTNLRIGVNSCVTGIWGDVDEFTGINVMAASQFIMAVALVGVLVLQGGLYYAQWYEKKIQDEFFRNEREAEIPAKKAEEAEKTETTESADNVQKAENVQDSATASGAKPKSGTRKRRA</sequence>
<dbReference type="AlphaFoldDB" id="A0A4P9ZBN1"/>
<keyword evidence="2" id="KW-1133">Transmembrane helix</keyword>
<evidence type="ECO:0000256" key="2">
    <source>
        <dbReference type="SAM" id="Phobius"/>
    </source>
</evidence>
<dbReference type="Proteomes" id="UP000268321">
    <property type="component" value="Unassembled WGS sequence"/>
</dbReference>
<dbReference type="Pfam" id="PF08229">
    <property type="entry name" value="SHR3_chaperone"/>
    <property type="match status" value="1"/>
</dbReference>
<dbReference type="PANTHER" id="PTHR28228:SF1">
    <property type="entry name" value="SECRETORY COMPONENT PROTEIN SHR3"/>
    <property type="match status" value="1"/>
</dbReference>
<feature type="compositionally biased region" description="Basic and acidic residues" evidence="1">
    <location>
        <begin position="179"/>
        <end position="190"/>
    </location>
</feature>
<evidence type="ECO:0000256" key="1">
    <source>
        <dbReference type="SAM" id="MobiDB-lite"/>
    </source>
</evidence>
<dbReference type="PANTHER" id="PTHR28228">
    <property type="entry name" value="SECRETORY COMPONENT PROTEIN SHR3"/>
    <property type="match status" value="1"/>
</dbReference>
<accession>A0A4P9ZBN1</accession>
<keyword evidence="4" id="KW-1185">Reference proteome</keyword>
<dbReference type="GO" id="GO:0006888">
    <property type="term" value="P:endoplasmic reticulum to Golgi vesicle-mediated transport"/>
    <property type="evidence" value="ECO:0007669"/>
    <property type="project" value="TreeGrafter"/>
</dbReference>
<feature type="transmembrane region" description="Helical" evidence="2">
    <location>
        <begin position="63"/>
        <end position="81"/>
    </location>
</feature>
<protein>
    <submittedName>
        <fullName evidence="3">Shr3 amino acid permease chaperone</fullName>
    </submittedName>
</protein>
<reference evidence="4" key="1">
    <citation type="journal article" date="2018" name="Nat. Microbiol.">
        <title>Leveraging single-cell genomics to expand the fungal tree of life.</title>
        <authorList>
            <person name="Ahrendt S.R."/>
            <person name="Quandt C.A."/>
            <person name="Ciobanu D."/>
            <person name="Clum A."/>
            <person name="Salamov A."/>
            <person name="Andreopoulos B."/>
            <person name="Cheng J.F."/>
            <person name="Woyke T."/>
            <person name="Pelin A."/>
            <person name="Henrissat B."/>
            <person name="Reynolds N.K."/>
            <person name="Benny G.L."/>
            <person name="Smith M.E."/>
            <person name="James T.Y."/>
            <person name="Grigoriev I.V."/>
        </authorList>
    </citation>
    <scope>NUCLEOTIDE SEQUENCE [LARGE SCALE GENOMIC DNA]</scope>
    <source>
        <strain evidence="4">Baker2002</strain>
    </source>
</reference>
<feature type="transmembrane region" description="Helical" evidence="2">
    <location>
        <begin position="12"/>
        <end position="29"/>
    </location>
</feature>
<dbReference type="GO" id="GO:0005789">
    <property type="term" value="C:endoplasmic reticulum membrane"/>
    <property type="evidence" value="ECO:0007669"/>
    <property type="project" value="TreeGrafter"/>
</dbReference>
<evidence type="ECO:0000313" key="4">
    <source>
        <dbReference type="Proteomes" id="UP000268321"/>
    </source>
</evidence>
<gene>
    <name evidence="3" type="ORF">METBISCDRAFT_23667</name>
</gene>
<organism evidence="3 4">
    <name type="scientific">Metschnikowia bicuspidata</name>
    <dbReference type="NCBI Taxonomy" id="27322"/>
    <lineage>
        <taxon>Eukaryota</taxon>
        <taxon>Fungi</taxon>
        <taxon>Dikarya</taxon>
        <taxon>Ascomycota</taxon>
        <taxon>Saccharomycotina</taxon>
        <taxon>Pichiomycetes</taxon>
        <taxon>Metschnikowiaceae</taxon>
        <taxon>Metschnikowia</taxon>
    </lineage>
</organism>
<keyword evidence="2" id="KW-0812">Transmembrane</keyword>
<dbReference type="PIRSF" id="PIRSF029187">
    <property type="entry name" value="Shr3_AAP_chap"/>
    <property type="match status" value="1"/>
</dbReference>
<proteinExistence type="predicted"/>